<protein>
    <submittedName>
        <fullName evidence="2">Uncharacterized protein</fullName>
    </submittedName>
</protein>
<evidence type="ECO:0000313" key="2">
    <source>
        <dbReference type="EMBL" id="KAF0689583.1"/>
    </source>
</evidence>
<dbReference type="EMBL" id="VJMH01006433">
    <property type="protein sequence ID" value="KAF0689583.1"/>
    <property type="molecule type" value="Genomic_DNA"/>
</dbReference>
<dbReference type="OrthoDB" id="78977at2759"/>
<feature type="non-terminal residue" evidence="2">
    <location>
        <position position="939"/>
    </location>
</feature>
<sequence length="939" mass="103469">MMLPDGGYSKFTAAPRSIWSSMVVAGEATWVSYVIGDVLLVSMHASSAKVIAPVASTIAWLTIVILDVVSPLRLMAQLDRQCAADDTYRLLHCQSGFVQVGSWQRLGSILLLQVGSVVLAATFNVVVLRPRGDRVVMKPSLVLHGVGEAFLHRTLHEGMNTASWELDDTALLLCGMISFPWHHSMCTFDIKRWVFLDAKHNIRTRQRPALSLDPPTLANATQVVPVDVAVGSTTERHPRRRVVIFGLIYVLLSTVGSVSFIVLSTVNFANDFYWVTFNMTGHHVAIADWFNENVMLSRNLSAFRLDEPRWSSMDTDFSGPTLQVRSSPWLAPRLQFEALTGVLPAIQGLRQSNPCLGPWIMTQYCWVDFGRQWPMTNSQARQTRCASSVTNGAVYLEALLRNLDWNIWTSCWGSSFEIAFGSTLRSTSAGQAWLRMTETNYLTTSIADEVSYWSQANIQHYTVQWQNYKSTGLINTYVIENVFGVEYPMTLSHSNGSFRLAGQTMFQMYWSLASDLWAINANATSIHGQSLIRASDNDAFANVSMRTVLVGNGTLKYPLGMAFTLIQHHIGPFGSIDMITIPSPASLQSFVAAGLDILRRSVASSASAAFAYATLSTTYVNEVQWSPIPTLLLLNPTWSTVGGSLLCPDSAPISVTVGLLQLTSRLDFCGTQVMSNFNPVFELVLLATVGVGLGRTLNSVDVEAINTHQTKSGTDIQDMLTQSGTYLQPFLMADGIHLDTTLKSIAQTEAQALNISILQYIQQNTSAPVQLMTFPLFDPADPSFFFWSWLYALEWTMGNREVVSFQGDVGTINVITECAIPVFQPVQTHELPTIFSLYARSAVQYVTGVLLSIVLGVLLYTVWCRGRVDGLNLFLVNRVAGVVWVGRPLLLLRGITALALLSTASLELTLTHSLVTGFVVPTVPWYKVVLSGGEATWLV</sequence>
<reference evidence="2" key="1">
    <citation type="submission" date="2019-06" db="EMBL/GenBank/DDBJ databases">
        <title>Genomics analysis of Aphanomyces spp. identifies a new class of oomycete effector associated with host adaptation.</title>
        <authorList>
            <person name="Gaulin E."/>
        </authorList>
    </citation>
    <scope>NUCLEOTIDE SEQUENCE</scope>
    <source>
        <strain evidence="2">CBS 578.67</strain>
    </source>
</reference>
<organism evidence="2">
    <name type="scientific">Aphanomyces stellatus</name>
    <dbReference type="NCBI Taxonomy" id="120398"/>
    <lineage>
        <taxon>Eukaryota</taxon>
        <taxon>Sar</taxon>
        <taxon>Stramenopiles</taxon>
        <taxon>Oomycota</taxon>
        <taxon>Saprolegniomycetes</taxon>
        <taxon>Saprolegniales</taxon>
        <taxon>Verrucalvaceae</taxon>
        <taxon>Aphanomyces</taxon>
    </lineage>
</organism>
<feature type="transmembrane region" description="Helical" evidence="1">
    <location>
        <begin position="20"/>
        <end position="43"/>
    </location>
</feature>
<name>A0A6A4Y1L6_9STRA</name>
<keyword evidence="1" id="KW-0472">Membrane</keyword>
<feature type="transmembrane region" description="Helical" evidence="1">
    <location>
        <begin position="50"/>
        <end position="69"/>
    </location>
</feature>
<keyword evidence="1" id="KW-1133">Transmembrane helix</keyword>
<accession>A0A6A4Y1L6</accession>
<feature type="transmembrane region" description="Helical" evidence="1">
    <location>
        <begin position="242"/>
        <end position="263"/>
    </location>
</feature>
<keyword evidence="1" id="KW-0812">Transmembrane</keyword>
<feature type="transmembrane region" description="Helical" evidence="1">
    <location>
        <begin position="842"/>
        <end position="863"/>
    </location>
</feature>
<proteinExistence type="predicted"/>
<feature type="transmembrane region" description="Helical" evidence="1">
    <location>
        <begin position="106"/>
        <end position="128"/>
    </location>
</feature>
<comment type="caution">
    <text evidence="2">The sequence shown here is derived from an EMBL/GenBank/DDBJ whole genome shotgun (WGS) entry which is preliminary data.</text>
</comment>
<evidence type="ECO:0000256" key="1">
    <source>
        <dbReference type="SAM" id="Phobius"/>
    </source>
</evidence>
<gene>
    <name evidence="2" type="ORF">As57867_018916</name>
</gene>
<dbReference type="AlphaFoldDB" id="A0A6A4Y1L6"/>